<evidence type="ECO:0000313" key="11">
    <source>
        <dbReference type="Proteomes" id="UP000432350"/>
    </source>
</evidence>
<evidence type="ECO:0000259" key="6">
    <source>
        <dbReference type="Pfam" id="PF04542"/>
    </source>
</evidence>
<dbReference type="SUPFAM" id="SSF88946">
    <property type="entry name" value="Sigma2 domain of RNA polymerase sigma factors"/>
    <property type="match status" value="1"/>
</dbReference>
<dbReference type="GO" id="GO:0016987">
    <property type="term" value="F:sigma factor activity"/>
    <property type="evidence" value="ECO:0007669"/>
    <property type="project" value="UniProtKB-KW"/>
</dbReference>
<dbReference type="Gene3D" id="1.10.1740.10">
    <property type="match status" value="1"/>
</dbReference>
<protein>
    <submittedName>
        <fullName evidence="8">RNA polymerase sigma factor sigV</fullName>
    </submittedName>
</protein>
<accession>A0A654DQI8</accession>
<dbReference type="InterPro" id="IPR036388">
    <property type="entry name" value="WH-like_DNA-bd_sf"/>
</dbReference>
<dbReference type="EMBL" id="UAUU01000011">
    <property type="protein sequence ID" value="SPZ92911.1"/>
    <property type="molecule type" value="Genomic_DNA"/>
</dbReference>
<reference evidence="9 11" key="2">
    <citation type="submission" date="2019-10" db="EMBL/GenBank/DDBJ databases">
        <authorList>
            <person name="Karimi E."/>
        </authorList>
    </citation>
    <scope>NUCLEOTIDE SEQUENCE [LARGE SCALE GENOMIC DNA]</scope>
    <source>
        <strain evidence="9">Sphingobacterium sp. 8BC</strain>
    </source>
</reference>
<evidence type="ECO:0000259" key="7">
    <source>
        <dbReference type="Pfam" id="PF08281"/>
    </source>
</evidence>
<dbReference type="CDD" id="cd06171">
    <property type="entry name" value="Sigma70_r4"/>
    <property type="match status" value="1"/>
</dbReference>
<reference evidence="8 10" key="1">
    <citation type="submission" date="2018-06" db="EMBL/GenBank/DDBJ databases">
        <authorList>
            <consortium name="Pathogen Informatics"/>
            <person name="Doyle S."/>
        </authorList>
    </citation>
    <scope>NUCLEOTIDE SEQUENCE [LARGE SCALE GENOMIC DNA]</scope>
    <source>
        <strain evidence="8 10">NCTC11343</strain>
    </source>
</reference>
<evidence type="ECO:0000256" key="2">
    <source>
        <dbReference type="ARBA" id="ARBA00023015"/>
    </source>
</evidence>
<dbReference type="Pfam" id="PF04542">
    <property type="entry name" value="Sigma70_r2"/>
    <property type="match status" value="1"/>
</dbReference>
<dbReference type="NCBIfam" id="TIGR02937">
    <property type="entry name" value="sigma70-ECF"/>
    <property type="match status" value="1"/>
</dbReference>
<evidence type="ECO:0000313" key="8">
    <source>
        <dbReference type="EMBL" id="SPZ92911.1"/>
    </source>
</evidence>
<keyword evidence="5" id="KW-0804">Transcription</keyword>
<evidence type="ECO:0000256" key="1">
    <source>
        <dbReference type="ARBA" id="ARBA00010641"/>
    </source>
</evidence>
<evidence type="ECO:0000313" key="10">
    <source>
        <dbReference type="Proteomes" id="UP000251241"/>
    </source>
</evidence>
<dbReference type="Proteomes" id="UP000432350">
    <property type="component" value="Unassembled WGS sequence"/>
</dbReference>
<keyword evidence="2" id="KW-0805">Transcription regulation</keyword>
<dbReference type="InterPro" id="IPR013325">
    <property type="entry name" value="RNA_pol_sigma_r2"/>
</dbReference>
<proteinExistence type="inferred from homology"/>
<evidence type="ECO:0000313" key="9">
    <source>
        <dbReference type="EMBL" id="VXD08205.1"/>
    </source>
</evidence>
<gene>
    <name evidence="8" type="primary">sigV_7</name>
    <name evidence="9" type="synonym">sigV</name>
    <name evidence="8" type="ORF">NCTC11343_04852</name>
    <name evidence="9" type="ORF">SPHINGO8BC_90355</name>
</gene>
<keyword evidence="4" id="KW-0238">DNA-binding</keyword>
<dbReference type="GO" id="GO:0006352">
    <property type="term" value="P:DNA-templated transcription initiation"/>
    <property type="evidence" value="ECO:0007669"/>
    <property type="project" value="InterPro"/>
</dbReference>
<dbReference type="InterPro" id="IPR013324">
    <property type="entry name" value="RNA_pol_sigma_r3/r4-like"/>
</dbReference>
<keyword evidence="3" id="KW-0731">Sigma factor</keyword>
<dbReference type="AlphaFoldDB" id="A0A2X2JLS4"/>
<dbReference type="InterPro" id="IPR007627">
    <property type="entry name" value="RNA_pol_sigma70_r2"/>
</dbReference>
<dbReference type="EMBL" id="CABWMV010000028">
    <property type="protein sequence ID" value="VXD08205.1"/>
    <property type="molecule type" value="Genomic_DNA"/>
</dbReference>
<organism evidence="8 10">
    <name type="scientific">Sphingobacterium multivorum</name>
    <dbReference type="NCBI Taxonomy" id="28454"/>
    <lineage>
        <taxon>Bacteria</taxon>
        <taxon>Pseudomonadati</taxon>
        <taxon>Bacteroidota</taxon>
        <taxon>Sphingobacteriia</taxon>
        <taxon>Sphingobacteriales</taxon>
        <taxon>Sphingobacteriaceae</taxon>
        <taxon>Sphingobacterium</taxon>
    </lineage>
</organism>
<dbReference type="PANTHER" id="PTHR43133">
    <property type="entry name" value="RNA POLYMERASE ECF-TYPE SIGMA FACTO"/>
    <property type="match status" value="1"/>
</dbReference>
<dbReference type="GO" id="GO:0003677">
    <property type="term" value="F:DNA binding"/>
    <property type="evidence" value="ECO:0007669"/>
    <property type="project" value="UniProtKB-KW"/>
</dbReference>
<dbReference type="Gene3D" id="1.10.10.10">
    <property type="entry name" value="Winged helix-like DNA-binding domain superfamily/Winged helix DNA-binding domain"/>
    <property type="match status" value="1"/>
</dbReference>
<feature type="domain" description="RNA polymerase sigma-70 region 2" evidence="6">
    <location>
        <begin position="21"/>
        <end position="85"/>
    </location>
</feature>
<dbReference type="InterPro" id="IPR013249">
    <property type="entry name" value="RNA_pol_sigma70_r4_t2"/>
</dbReference>
<dbReference type="SUPFAM" id="SSF88659">
    <property type="entry name" value="Sigma3 and sigma4 domains of RNA polymerase sigma factors"/>
    <property type="match status" value="1"/>
</dbReference>
<name>A0A2X2JLS4_SPHMU</name>
<feature type="domain" description="RNA polymerase sigma factor 70 region 4 type 2" evidence="7">
    <location>
        <begin position="128"/>
        <end position="173"/>
    </location>
</feature>
<sequence length="193" mass="22834">MDIAYQNHMAEKNSRSFTDIVKTYGSQLLRFVKGRVKKTEDAEDILQEVWYQFSRLTNMDELENAGAWLYAVTRNKITDSYRKKKSESLDELIAGDEDSESTFPIRQLLLADDSNNPELKLFKDIFWDELMKALEELPEKQRRVFVLNELEEKTLQEIAVMENENLKTIISRKGYAVKHLRIRLRSLYEELKF</sequence>
<evidence type="ECO:0000256" key="4">
    <source>
        <dbReference type="ARBA" id="ARBA00023125"/>
    </source>
</evidence>
<dbReference type="PANTHER" id="PTHR43133:SF8">
    <property type="entry name" value="RNA POLYMERASE SIGMA FACTOR HI_1459-RELATED"/>
    <property type="match status" value="1"/>
</dbReference>
<dbReference type="InterPro" id="IPR039425">
    <property type="entry name" value="RNA_pol_sigma-70-like"/>
</dbReference>
<evidence type="ECO:0000256" key="5">
    <source>
        <dbReference type="ARBA" id="ARBA00023163"/>
    </source>
</evidence>
<dbReference type="Proteomes" id="UP000251241">
    <property type="component" value="Unassembled WGS sequence"/>
</dbReference>
<comment type="similarity">
    <text evidence="1">Belongs to the sigma-70 factor family. ECF subfamily.</text>
</comment>
<accession>A0A2X2JLS4</accession>
<dbReference type="Pfam" id="PF08281">
    <property type="entry name" value="Sigma70_r4_2"/>
    <property type="match status" value="1"/>
</dbReference>
<evidence type="ECO:0000256" key="3">
    <source>
        <dbReference type="ARBA" id="ARBA00023082"/>
    </source>
</evidence>
<dbReference type="InterPro" id="IPR014284">
    <property type="entry name" value="RNA_pol_sigma-70_dom"/>
</dbReference>